<organism evidence="1">
    <name type="scientific">Manihot esculenta</name>
    <name type="common">Cassava</name>
    <name type="synonym">Jatropha manihot</name>
    <dbReference type="NCBI Taxonomy" id="3983"/>
    <lineage>
        <taxon>Eukaryota</taxon>
        <taxon>Viridiplantae</taxon>
        <taxon>Streptophyta</taxon>
        <taxon>Embryophyta</taxon>
        <taxon>Tracheophyta</taxon>
        <taxon>Spermatophyta</taxon>
        <taxon>Magnoliopsida</taxon>
        <taxon>eudicotyledons</taxon>
        <taxon>Gunneridae</taxon>
        <taxon>Pentapetalae</taxon>
        <taxon>rosids</taxon>
        <taxon>fabids</taxon>
        <taxon>Malpighiales</taxon>
        <taxon>Euphorbiaceae</taxon>
        <taxon>Crotonoideae</taxon>
        <taxon>Manihoteae</taxon>
        <taxon>Manihot</taxon>
    </lineage>
</organism>
<dbReference type="EMBL" id="CM004400">
    <property type="protein sequence ID" value="OAY30990.1"/>
    <property type="molecule type" value="Genomic_DNA"/>
</dbReference>
<name>A0A2C9UJN6_MANES</name>
<accession>A0A2C9UJN6</accession>
<sequence length="92" mass="10076">MHNHFGASGCDLRTRRIQSSLDAAMGPHKETIKDLSIALGLPLNKEEIFSLYPAKLRNSLSLLSRSFSSSLNQSNQISLTIPLVLNNSPPSE</sequence>
<reference evidence="1" key="1">
    <citation type="submission" date="2016-02" db="EMBL/GenBank/DDBJ databases">
        <title>WGS assembly of Manihot esculenta.</title>
        <authorList>
            <person name="Bredeson J.V."/>
            <person name="Prochnik S.E."/>
            <person name="Lyons J.B."/>
            <person name="Schmutz J."/>
            <person name="Grimwood J."/>
            <person name="Vrebalov J."/>
            <person name="Bart R.S."/>
            <person name="Amuge T."/>
            <person name="Ferguson M.E."/>
            <person name="Green R."/>
            <person name="Putnam N."/>
            <person name="Stites J."/>
            <person name="Rounsley S."/>
            <person name="Rokhsar D.S."/>
        </authorList>
    </citation>
    <scope>NUCLEOTIDE SEQUENCE [LARGE SCALE GENOMIC DNA]</scope>
    <source>
        <tissue evidence="1">Leaf</tissue>
    </source>
</reference>
<gene>
    <name evidence="1" type="ORF">MANES_14G074600</name>
</gene>
<protein>
    <submittedName>
        <fullName evidence="1">Uncharacterized protein</fullName>
    </submittedName>
</protein>
<evidence type="ECO:0000313" key="1">
    <source>
        <dbReference type="EMBL" id="OAY30990.1"/>
    </source>
</evidence>
<proteinExistence type="predicted"/>
<dbReference type="AlphaFoldDB" id="A0A2C9UJN6"/>